<evidence type="ECO:0000313" key="19">
    <source>
        <dbReference type="EMBL" id="HEN43426.1"/>
    </source>
</evidence>
<dbReference type="InterPro" id="IPR050123">
    <property type="entry name" value="Prok_molybdopt-oxidoreductase"/>
</dbReference>
<evidence type="ECO:0000256" key="13">
    <source>
        <dbReference type="ARBA" id="ARBA00023136"/>
    </source>
</evidence>
<keyword evidence="11" id="KW-0411">Iron-sulfur</keyword>
<feature type="domain" description="4Fe-4S ferredoxin-type" evidence="16">
    <location>
        <begin position="177"/>
        <end position="207"/>
    </location>
</feature>
<evidence type="ECO:0000259" key="15">
    <source>
        <dbReference type="PROSITE" id="PS51085"/>
    </source>
</evidence>
<keyword evidence="5" id="KW-0001">2Fe-2S</keyword>
<evidence type="ECO:0000256" key="14">
    <source>
        <dbReference type="ARBA" id="ARBA00034078"/>
    </source>
</evidence>
<feature type="domain" description="4Fe-4S ferredoxin-type" evidence="16">
    <location>
        <begin position="138"/>
        <end position="166"/>
    </location>
</feature>
<dbReference type="InterPro" id="IPR017900">
    <property type="entry name" value="4Fe4S_Fe_S_CS"/>
</dbReference>
<gene>
    <name evidence="19" type="ORF">ENQ87_13840</name>
</gene>
<keyword evidence="8" id="KW-1278">Translocase</keyword>
<evidence type="ECO:0000256" key="5">
    <source>
        <dbReference type="ARBA" id="ARBA00022714"/>
    </source>
</evidence>
<dbReference type="GO" id="GO:0022904">
    <property type="term" value="P:respiratory electron transport chain"/>
    <property type="evidence" value="ECO:0007669"/>
    <property type="project" value="TreeGrafter"/>
</dbReference>
<proteinExistence type="inferred from homology"/>
<dbReference type="PANTHER" id="PTHR43105">
    <property type="entry name" value="RESPIRATORY NITRATE REDUCTASE"/>
    <property type="match status" value="1"/>
</dbReference>
<dbReference type="InterPro" id="IPR001041">
    <property type="entry name" value="2Fe-2S_ferredoxin-type"/>
</dbReference>
<dbReference type="Pfam" id="PF22117">
    <property type="entry name" value="Fer4_Nqo3"/>
    <property type="match status" value="1"/>
</dbReference>
<reference evidence="19" key="1">
    <citation type="journal article" date="2020" name="mSystems">
        <title>Genome- and Community-Level Interaction Insights into Carbon Utilization and Element Cycling Functions of Hydrothermarchaeota in Hydrothermal Sediment.</title>
        <authorList>
            <person name="Zhou Z."/>
            <person name="Liu Y."/>
            <person name="Xu W."/>
            <person name="Pan J."/>
            <person name="Luo Z.H."/>
            <person name="Li M."/>
        </authorList>
    </citation>
    <scope>NUCLEOTIDE SEQUENCE [LARGE SCALE GENOMIC DNA]</scope>
    <source>
        <strain evidence="19">SpSt-349</strain>
    </source>
</reference>
<dbReference type="GO" id="GO:0051537">
    <property type="term" value="F:2 iron, 2 sulfur cluster binding"/>
    <property type="evidence" value="ECO:0007669"/>
    <property type="project" value="UniProtKB-KW"/>
</dbReference>
<dbReference type="GO" id="GO:0003954">
    <property type="term" value="F:NADH dehydrogenase activity"/>
    <property type="evidence" value="ECO:0007669"/>
    <property type="project" value="TreeGrafter"/>
</dbReference>
<feature type="domain" description="4Fe-4S His(Cys)3-ligated-type" evidence="18">
    <location>
        <begin position="79"/>
        <end position="118"/>
    </location>
</feature>
<dbReference type="InterPro" id="IPR017896">
    <property type="entry name" value="4Fe4S_Fe-S-bd"/>
</dbReference>
<dbReference type="SMART" id="SM00929">
    <property type="entry name" value="NADH-G_4Fe-4S_3"/>
    <property type="match status" value="1"/>
</dbReference>
<feature type="domain" description="4Fe-4S Mo/W bis-MGD-type" evidence="17">
    <location>
        <begin position="216"/>
        <end position="272"/>
    </location>
</feature>
<dbReference type="Pfam" id="PF04879">
    <property type="entry name" value="Molybdop_Fe4S4"/>
    <property type="match status" value="1"/>
</dbReference>
<dbReference type="SUPFAM" id="SSF54292">
    <property type="entry name" value="2Fe-2S ferredoxin-like"/>
    <property type="match status" value="1"/>
</dbReference>
<keyword evidence="13" id="KW-0472">Membrane</keyword>
<dbReference type="SUPFAM" id="SSF53706">
    <property type="entry name" value="Formate dehydrogenase/DMSO reductase, domains 1-3"/>
    <property type="match status" value="1"/>
</dbReference>
<comment type="subcellular location">
    <subcellularLocation>
        <location evidence="2">Membrane</location>
    </subcellularLocation>
</comment>
<dbReference type="Gene3D" id="3.30.70.20">
    <property type="match status" value="1"/>
</dbReference>
<dbReference type="InterPro" id="IPR054351">
    <property type="entry name" value="NADH_UbQ_OxRdtase_ferredoxin"/>
</dbReference>
<keyword evidence="12" id="KW-0520">NAD</keyword>
<evidence type="ECO:0000259" key="16">
    <source>
        <dbReference type="PROSITE" id="PS51379"/>
    </source>
</evidence>
<evidence type="ECO:0000256" key="10">
    <source>
        <dbReference type="ARBA" id="ARBA00023004"/>
    </source>
</evidence>
<dbReference type="PROSITE" id="PS00490">
    <property type="entry name" value="MOLYBDOPTERIN_PROK_2"/>
    <property type="match status" value="1"/>
</dbReference>
<comment type="cofactor">
    <cofactor evidence="14">
        <name>[2Fe-2S] cluster</name>
        <dbReference type="ChEBI" id="CHEBI:190135"/>
    </cofactor>
</comment>
<organism evidence="19">
    <name type="scientific">Geobacter metallireducens</name>
    <dbReference type="NCBI Taxonomy" id="28232"/>
    <lineage>
        <taxon>Bacteria</taxon>
        <taxon>Pseudomonadati</taxon>
        <taxon>Thermodesulfobacteriota</taxon>
        <taxon>Desulfuromonadia</taxon>
        <taxon>Geobacterales</taxon>
        <taxon>Geobacteraceae</taxon>
        <taxon>Geobacter</taxon>
    </lineage>
</organism>
<feature type="domain" description="2Fe-2S ferredoxin-type" evidence="15">
    <location>
        <begin position="1"/>
        <end position="79"/>
    </location>
</feature>
<keyword evidence="4" id="KW-0004">4Fe-4S</keyword>
<dbReference type="PROSITE" id="PS00198">
    <property type="entry name" value="4FE4S_FER_1"/>
    <property type="match status" value="1"/>
</dbReference>
<keyword evidence="9" id="KW-0560">Oxidoreductase</keyword>
<evidence type="ECO:0000256" key="3">
    <source>
        <dbReference type="ARBA" id="ARBA00005404"/>
    </source>
</evidence>
<dbReference type="PANTHER" id="PTHR43105:SF14">
    <property type="entry name" value="FORMATE DEHYDROGENASE H"/>
    <property type="match status" value="1"/>
</dbReference>
<dbReference type="SMART" id="SM00926">
    <property type="entry name" value="Molybdop_Fe4S4"/>
    <property type="match status" value="1"/>
</dbReference>
<dbReference type="InterPro" id="IPR006656">
    <property type="entry name" value="Mopterin_OxRdtase"/>
</dbReference>
<dbReference type="FunFam" id="2.20.25.90:FF:000001">
    <property type="entry name" value="Formate dehydrogenase subunit alpha"/>
    <property type="match status" value="1"/>
</dbReference>
<dbReference type="Gene3D" id="2.40.40.20">
    <property type="match status" value="1"/>
</dbReference>
<dbReference type="CDD" id="cd00207">
    <property type="entry name" value="fer2"/>
    <property type="match status" value="1"/>
</dbReference>
<dbReference type="InterPro" id="IPR006963">
    <property type="entry name" value="Mopterin_OxRdtase_4Fe-4S_dom"/>
</dbReference>
<sequence>MVNLTIDGKQVTVPKDATIYDAAKTAGIRIPILCHDKKLHPFGGCRMCLVEVEQMKGRQIPACTTPVTEGMIVSTMTPEIVQARKLVLELLLLKHPIDCPVCDAAGDCDLQNLTYEYEVNTNRFQDEKFQHKIDYENPLIERDMNRCVHCGKCARICDEIVSYGAYTFINRGIEAKLGTEFDGPLNCEFCGSCISVCPVGALISRPFKFKARWWSLNKVKTVCSYCGTGCQLTLGVKDNKVLTTVYDENQGFHNGQLCTRGRFGYQFVNSAKRLHTPLIKKNGTFVEASWDEALGLVRSKLAEAKSAGGATAAGLVTPRLTNEELYLFKQLFNKGLGSDNIDHSAGYAHEALTAGAAESLGYPASPATISDIQATELLLVVKTDAYETHPVLGFEINLGVKRKGVNLRIVSDKKGKLSKLPGAITHVHKPGSEIILFNALAKVIADEGLADSGAATLPGYADFIQSLAGYIPAAAAERCGMSVEDISALAREYAKAEKSLIMLPVGLGYPGHGKGLAQAVINLALLAGKVGKDGCGVLIMGEKNNSQGAADLGIHPAAGGRDAMGILEGCTSGAIKTLYVVGENPVVSYPNRRKVEAALDAVEFLVVQDLFMTETASKADVVLPASSFAEKDGSYTSVGRAVQRVRKAIAPIGMSRSDFEIFSDLYSDLTGEVFGGLDKAFAEIASSVPSYGGLTIESLGEDGLVYPVDSKPRFIPAVAVPQETAGGALALVTGSALNHCGTLSLYGEGPTYVCPEGYVELNSGDAAALGVAEGQIVTVKSSLGEVKLKAKTSMRMPAGVVFAPYHFSDMSINSITNGAPVTWVTLSK</sequence>
<dbReference type="PROSITE" id="PS51085">
    <property type="entry name" value="2FE2S_FER_2"/>
    <property type="match status" value="1"/>
</dbReference>
<accession>A0A831U1D0</accession>
<evidence type="ECO:0000256" key="9">
    <source>
        <dbReference type="ARBA" id="ARBA00023002"/>
    </source>
</evidence>
<dbReference type="Gene3D" id="3.40.228.10">
    <property type="entry name" value="Dimethylsulfoxide Reductase, domain 2"/>
    <property type="match status" value="1"/>
</dbReference>
<dbReference type="PROSITE" id="PS51669">
    <property type="entry name" value="4FE4S_MOW_BIS_MGD"/>
    <property type="match status" value="1"/>
</dbReference>
<evidence type="ECO:0000259" key="17">
    <source>
        <dbReference type="PROSITE" id="PS51669"/>
    </source>
</evidence>
<evidence type="ECO:0000256" key="1">
    <source>
        <dbReference type="ARBA" id="ARBA00001966"/>
    </source>
</evidence>
<dbReference type="GO" id="GO:0016020">
    <property type="term" value="C:membrane"/>
    <property type="evidence" value="ECO:0007669"/>
    <property type="project" value="UniProtKB-SubCell"/>
</dbReference>
<keyword evidence="10" id="KW-0408">Iron</keyword>
<dbReference type="SUPFAM" id="SSF54862">
    <property type="entry name" value="4Fe-4S ferredoxins"/>
    <property type="match status" value="1"/>
</dbReference>
<dbReference type="PROSITE" id="PS51839">
    <property type="entry name" value="4FE4S_HC3"/>
    <property type="match status" value="1"/>
</dbReference>
<protein>
    <submittedName>
        <fullName evidence="19">2Fe-2S iron-sulfur cluster binding domain-containing protein</fullName>
    </submittedName>
</protein>
<dbReference type="InterPro" id="IPR006655">
    <property type="entry name" value="Mopterin_OxRdtase_prok_CS"/>
</dbReference>
<evidence type="ECO:0000256" key="8">
    <source>
        <dbReference type="ARBA" id="ARBA00022967"/>
    </source>
</evidence>
<name>A0A831U1D0_GEOME</name>
<comment type="cofactor">
    <cofactor evidence="1">
        <name>[4Fe-4S] cluster</name>
        <dbReference type="ChEBI" id="CHEBI:49883"/>
    </cofactor>
</comment>
<dbReference type="PROSITE" id="PS51379">
    <property type="entry name" value="4FE4S_FER_2"/>
    <property type="match status" value="2"/>
</dbReference>
<evidence type="ECO:0000256" key="11">
    <source>
        <dbReference type="ARBA" id="ARBA00023014"/>
    </source>
</evidence>
<comment type="caution">
    <text evidence="19">The sequence shown here is derived from an EMBL/GenBank/DDBJ whole genome shotgun (WGS) entry which is preliminary data.</text>
</comment>
<evidence type="ECO:0000256" key="4">
    <source>
        <dbReference type="ARBA" id="ARBA00022485"/>
    </source>
</evidence>
<dbReference type="Pfam" id="PF01568">
    <property type="entry name" value="Molydop_binding"/>
    <property type="match status" value="1"/>
</dbReference>
<dbReference type="InterPro" id="IPR006657">
    <property type="entry name" value="MoPterin_dinucl-bd_dom"/>
</dbReference>
<evidence type="ECO:0000256" key="12">
    <source>
        <dbReference type="ARBA" id="ARBA00023027"/>
    </source>
</evidence>
<evidence type="ECO:0000256" key="2">
    <source>
        <dbReference type="ARBA" id="ARBA00004370"/>
    </source>
</evidence>
<dbReference type="Pfam" id="PF13510">
    <property type="entry name" value="Fer2_4"/>
    <property type="match status" value="1"/>
</dbReference>
<dbReference type="SUPFAM" id="SSF50692">
    <property type="entry name" value="ADC-like"/>
    <property type="match status" value="1"/>
</dbReference>
<dbReference type="InterPro" id="IPR019574">
    <property type="entry name" value="NADH_UbQ_OxRdtase_Gsu_4Fe4S-bd"/>
</dbReference>
<dbReference type="Gene3D" id="3.10.20.740">
    <property type="match status" value="1"/>
</dbReference>
<dbReference type="InterPro" id="IPR009010">
    <property type="entry name" value="Asp_de-COase-like_dom_sf"/>
</dbReference>
<dbReference type="InterPro" id="IPR027467">
    <property type="entry name" value="MopterinOxRdtase_cofactor_BS"/>
</dbReference>
<evidence type="ECO:0000259" key="18">
    <source>
        <dbReference type="PROSITE" id="PS51839"/>
    </source>
</evidence>
<evidence type="ECO:0000256" key="7">
    <source>
        <dbReference type="ARBA" id="ARBA00022737"/>
    </source>
</evidence>
<dbReference type="Gene3D" id="3.40.50.740">
    <property type="match status" value="1"/>
</dbReference>
<dbReference type="Gene3D" id="2.20.25.90">
    <property type="entry name" value="ADC-like domains"/>
    <property type="match status" value="1"/>
</dbReference>
<keyword evidence="6" id="KW-0479">Metal-binding</keyword>
<keyword evidence="7" id="KW-0677">Repeat</keyword>
<dbReference type="FunFam" id="3.30.70.20:FF:000035">
    <property type="entry name" value="Iron hydrogenase 1"/>
    <property type="match status" value="1"/>
</dbReference>
<dbReference type="EMBL" id="DSOV01000061">
    <property type="protein sequence ID" value="HEN43426.1"/>
    <property type="molecule type" value="Genomic_DNA"/>
</dbReference>
<dbReference type="AlphaFoldDB" id="A0A831U1D0"/>
<dbReference type="InterPro" id="IPR036010">
    <property type="entry name" value="2Fe-2S_ferredoxin-like_sf"/>
</dbReference>
<comment type="similarity">
    <text evidence="3">Belongs to the complex I 75 kDa subunit family.</text>
</comment>
<dbReference type="PROSITE" id="PS00551">
    <property type="entry name" value="MOLYBDOPTERIN_PROK_1"/>
    <property type="match status" value="1"/>
</dbReference>
<evidence type="ECO:0000256" key="6">
    <source>
        <dbReference type="ARBA" id="ARBA00022723"/>
    </source>
</evidence>
<dbReference type="Pfam" id="PF10588">
    <property type="entry name" value="NADH-G_4Fe-4S_3"/>
    <property type="match status" value="1"/>
</dbReference>
<dbReference type="Pfam" id="PF00384">
    <property type="entry name" value="Molybdopterin"/>
    <property type="match status" value="1"/>
</dbReference>
<dbReference type="FunFam" id="3.10.20.740:FF:000004">
    <property type="entry name" value="NADH-quinone oxidoreductase"/>
    <property type="match status" value="1"/>
</dbReference>
<dbReference type="GO" id="GO:0043546">
    <property type="term" value="F:molybdopterin cofactor binding"/>
    <property type="evidence" value="ECO:0007669"/>
    <property type="project" value="InterPro"/>
</dbReference>
<dbReference type="GO" id="GO:0046872">
    <property type="term" value="F:metal ion binding"/>
    <property type="evidence" value="ECO:0007669"/>
    <property type="project" value="UniProtKB-KW"/>
</dbReference>
<dbReference type="GO" id="GO:0051539">
    <property type="term" value="F:4 iron, 4 sulfur cluster binding"/>
    <property type="evidence" value="ECO:0007669"/>
    <property type="project" value="UniProtKB-KW"/>
</dbReference>